<sequence length="1038" mass="119916">MDVVYNLIHVKRFFKYSNEEKIVLKCRGRPLPDVIIETAGVSRGKAYKRKFNREIYSRNSWICGCNKKNALFCFPCLLFGGDKAWTEVGVKDLVHLNDKIKRHENSKRHLHNTMELTLLGRTNIKAQLDSAYWINVQEHNDNVTKNRYVLSKIINCIKFCGAFELALRGQDEIETSQNPGIFRGLINLSAELNATLREHLQNVSVFKEHSTDIQNDLLDCILEVCHEEIIKEINKSSFLAVMADEIADVSAKTQLAVILRYTVDGEPIERFWKYLNPTKWDAETLSENIFSIIDPLIKNSPYKLISQSYDGGEVMSGQHAGVQAKIRQKYSCAHFVHCYAHQLNLIISKAASINSQVRVFFGNLKEIPTFFNNSPQQVEVLNEIVRRKNPQVVMSSCNFNIRTINVVFENRDSLIECMEEIEEQFNNETVCSAASSIRRMLEDSVFVFWLTFFHHLMPHVDILFNQLQKGSIDPIEVETAVHNFEKGINHIRNNIDDIIIEASSNVCTEPQEKKIKRAHIGRFNHRIAALEICDLITNSAKDRFMFNDHLLAASLFFSEHFGEYWSKFPDDKLATTCIAYPTLEKERLRTELSVIYSRNDCKDLSGILPLLKFLIQNNLEETLREIKKLLEIIATTPMSTLEAERCFSTLKKIKTFLRNSVSQDRLTALSMLSIEKLFISKINSFNEKVIDKFASMKDRRIELTFKKQEHYQMHKEECPQIHDFMQCGQGGRSVHSKGNDQDEEKTTDNVVKDNKQKRSYSAKGSKNSHDKEKPDVDSEQRNCLTEVTIKCSDAHSDEQSNSENSDTDLDEHSFTSKDNREKKNLIKWRDEEKQAIEFFFHKHIKHRISPKKQEVLQLMKLYPNLFKDRKWDLIKIYVRNKYNSESENNTIQFVSVQCKEDDHVSPFLCMDIKEEPTRVMNSQDFQDDYSDQMKVEEKEEESPTTLDMDLKMMFEEDNEQTNTSSTIKTEHPVENIQLPVSSLQTKLPLPLSNCQLPANSALLLIPETQETSNTLTLLNLNKISPVNLSDTISNPPPP</sequence>
<dbReference type="Proteomes" id="UP000192223">
    <property type="component" value="Unplaced"/>
</dbReference>
<dbReference type="InParanoid" id="A0A1W4X833"/>
<evidence type="ECO:0000259" key="3">
    <source>
        <dbReference type="Pfam" id="PF14291"/>
    </source>
</evidence>
<feature type="region of interest" description="Disordered" evidence="1">
    <location>
        <begin position="794"/>
        <end position="816"/>
    </location>
</feature>
<feature type="domain" description="DUF4371" evidence="3">
    <location>
        <begin position="142"/>
        <end position="321"/>
    </location>
</feature>
<dbReference type="Pfam" id="PF05699">
    <property type="entry name" value="Dimer_Tnp_hAT"/>
    <property type="match status" value="1"/>
</dbReference>
<dbReference type="KEGG" id="apln:108739554"/>
<feature type="compositionally biased region" description="Basic and acidic residues" evidence="1">
    <location>
        <begin position="737"/>
        <end position="756"/>
    </location>
</feature>
<dbReference type="PANTHER" id="PTHR45749">
    <property type="match status" value="1"/>
</dbReference>
<dbReference type="GO" id="GO:0046983">
    <property type="term" value="F:protein dimerization activity"/>
    <property type="evidence" value="ECO:0007669"/>
    <property type="project" value="InterPro"/>
</dbReference>
<dbReference type="InterPro" id="IPR008906">
    <property type="entry name" value="HATC_C_dom"/>
</dbReference>
<keyword evidence="4" id="KW-1185">Reference proteome</keyword>
<evidence type="ECO:0000313" key="4">
    <source>
        <dbReference type="Proteomes" id="UP000192223"/>
    </source>
</evidence>
<dbReference type="RefSeq" id="XP_018328997.1">
    <property type="nucleotide sequence ID" value="XM_018473495.2"/>
</dbReference>
<name>A0A1W4X833_AGRPL</name>
<feature type="compositionally biased region" description="Basic and acidic residues" evidence="1">
    <location>
        <begin position="767"/>
        <end position="779"/>
    </location>
</feature>
<gene>
    <name evidence="5" type="primary">LOC108739554</name>
</gene>
<feature type="domain" description="HAT C-terminal dimerisation" evidence="2">
    <location>
        <begin position="620"/>
        <end position="676"/>
    </location>
</feature>
<dbReference type="InterPro" id="IPR012337">
    <property type="entry name" value="RNaseH-like_sf"/>
</dbReference>
<protein>
    <submittedName>
        <fullName evidence="5">Zinc finger MYM-type protein 1 isoform X1</fullName>
    </submittedName>
</protein>
<dbReference type="InterPro" id="IPR025398">
    <property type="entry name" value="DUF4371"/>
</dbReference>
<dbReference type="Pfam" id="PF14291">
    <property type="entry name" value="DUF4371"/>
    <property type="match status" value="1"/>
</dbReference>
<dbReference type="GeneID" id="108739554"/>
<dbReference type="AlphaFoldDB" id="A0A1W4X833"/>
<feature type="region of interest" description="Disordered" evidence="1">
    <location>
        <begin position="727"/>
        <end position="779"/>
    </location>
</feature>
<reference evidence="5" key="1">
    <citation type="submission" date="2025-08" db="UniProtKB">
        <authorList>
            <consortium name="RefSeq"/>
        </authorList>
    </citation>
    <scope>IDENTIFICATION</scope>
    <source>
        <tissue evidence="5">Entire body</tissue>
    </source>
</reference>
<evidence type="ECO:0000313" key="5">
    <source>
        <dbReference type="RefSeq" id="XP_018328997.1"/>
    </source>
</evidence>
<proteinExistence type="predicted"/>
<accession>A0A1W4X833</accession>
<evidence type="ECO:0000256" key="1">
    <source>
        <dbReference type="SAM" id="MobiDB-lite"/>
    </source>
</evidence>
<organism evidence="4 5">
    <name type="scientific">Agrilus planipennis</name>
    <name type="common">Emerald ash borer</name>
    <name type="synonym">Agrilus marcopoli</name>
    <dbReference type="NCBI Taxonomy" id="224129"/>
    <lineage>
        <taxon>Eukaryota</taxon>
        <taxon>Metazoa</taxon>
        <taxon>Ecdysozoa</taxon>
        <taxon>Arthropoda</taxon>
        <taxon>Hexapoda</taxon>
        <taxon>Insecta</taxon>
        <taxon>Pterygota</taxon>
        <taxon>Neoptera</taxon>
        <taxon>Endopterygota</taxon>
        <taxon>Coleoptera</taxon>
        <taxon>Polyphaga</taxon>
        <taxon>Elateriformia</taxon>
        <taxon>Buprestoidea</taxon>
        <taxon>Buprestidae</taxon>
        <taxon>Agrilinae</taxon>
        <taxon>Agrilus</taxon>
    </lineage>
</organism>
<dbReference type="PANTHER" id="PTHR45749:SF28">
    <property type="entry name" value="ZINC FINGER MYM-TYPE PROTEIN 1-LIKE-RELATED"/>
    <property type="match status" value="1"/>
</dbReference>
<evidence type="ECO:0000259" key="2">
    <source>
        <dbReference type="Pfam" id="PF05699"/>
    </source>
</evidence>
<dbReference type="OrthoDB" id="6725296at2759"/>
<dbReference type="SUPFAM" id="SSF53098">
    <property type="entry name" value="Ribonuclease H-like"/>
    <property type="match status" value="1"/>
</dbReference>